<reference evidence="1" key="1">
    <citation type="submission" date="2022-03" db="EMBL/GenBank/DDBJ databases">
        <authorList>
            <person name="Martin C."/>
        </authorList>
    </citation>
    <scope>NUCLEOTIDE SEQUENCE</scope>
</reference>
<dbReference type="Proteomes" id="UP000749559">
    <property type="component" value="Unassembled WGS sequence"/>
</dbReference>
<dbReference type="EMBL" id="CAIIXF020000008">
    <property type="protein sequence ID" value="CAH1792048.1"/>
    <property type="molecule type" value="Genomic_DNA"/>
</dbReference>
<dbReference type="PANTHER" id="PTHR35270:SF2">
    <property type="entry name" value="FUSELESS, ISOFORM A"/>
    <property type="match status" value="1"/>
</dbReference>
<protein>
    <submittedName>
        <fullName evidence="1">Uncharacterized protein</fullName>
    </submittedName>
</protein>
<organism evidence="1 2">
    <name type="scientific">Owenia fusiformis</name>
    <name type="common">Polychaete worm</name>
    <dbReference type="NCBI Taxonomy" id="6347"/>
    <lineage>
        <taxon>Eukaryota</taxon>
        <taxon>Metazoa</taxon>
        <taxon>Spiralia</taxon>
        <taxon>Lophotrochozoa</taxon>
        <taxon>Annelida</taxon>
        <taxon>Polychaeta</taxon>
        <taxon>Sedentaria</taxon>
        <taxon>Canalipalpata</taxon>
        <taxon>Sabellida</taxon>
        <taxon>Oweniida</taxon>
        <taxon>Oweniidae</taxon>
        <taxon>Owenia</taxon>
    </lineage>
</organism>
<gene>
    <name evidence="1" type="ORF">OFUS_LOCUS17071</name>
</gene>
<sequence length="366" mass="41081">MDVNSNIKKEDGLGSNADVLTLPKTRYRTNNNLLYGIDVLLNCTVFTGLNMLFWTVTTALFDYYIYPTDTYLSNWSSTIGGATCMLILSVSQESLLYRISRDNARVYLIASRLYGYLTACSGILFTRGVTNIYDMYDGTSSESAIYSILIGYIPLLLLGCTRNLVAPPVCSGQDSEKSYFVVEGYFRSSTRQKFNFLLDHIFSIVVVDALVVITWRGISNLAANQISPEDPKLAAFTICYYGYLVILLCFALQYPFFHISTSSQERHLTKLITEDVFVTMSAFASIFLWKGLWEVFNIYIVQGNDVSVLWGLNIGAYLLAAVLNISCGLFEPSVDRDGSYENGDGVLFPIHYLSCPHNKVEKLKEE</sequence>
<dbReference type="OrthoDB" id="45313at2759"/>
<accession>A0A8J1XV60</accession>
<comment type="caution">
    <text evidence="1">The sequence shown here is derived from an EMBL/GenBank/DDBJ whole genome shotgun (WGS) entry which is preliminary data.</text>
</comment>
<name>A0A8J1XV60_OWEFU</name>
<dbReference type="Pfam" id="PF15993">
    <property type="entry name" value="Fuseless"/>
    <property type="match status" value="1"/>
</dbReference>
<evidence type="ECO:0000313" key="1">
    <source>
        <dbReference type="EMBL" id="CAH1792048.1"/>
    </source>
</evidence>
<evidence type="ECO:0000313" key="2">
    <source>
        <dbReference type="Proteomes" id="UP000749559"/>
    </source>
</evidence>
<dbReference type="AlphaFoldDB" id="A0A8J1XV60"/>
<keyword evidence="2" id="KW-1185">Reference proteome</keyword>
<proteinExistence type="predicted"/>
<dbReference type="InterPro" id="IPR032751">
    <property type="entry name" value="Fuseless"/>
</dbReference>
<dbReference type="PANTHER" id="PTHR35270">
    <property type="entry name" value="FUSELESS, ISOFORM A"/>
    <property type="match status" value="1"/>
</dbReference>